<protein>
    <submittedName>
        <fullName evidence="1">Uncharacterized protein</fullName>
    </submittedName>
</protein>
<name>A0A9P6E7H4_9AGAR</name>
<accession>A0A9P6E7H4</accession>
<dbReference type="AlphaFoldDB" id="A0A9P6E7H4"/>
<comment type="caution">
    <text evidence="1">The sequence shown here is derived from an EMBL/GenBank/DDBJ whole genome shotgun (WGS) entry which is preliminary data.</text>
</comment>
<evidence type="ECO:0000313" key="2">
    <source>
        <dbReference type="Proteomes" id="UP000807306"/>
    </source>
</evidence>
<dbReference type="EMBL" id="MU157905">
    <property type="protein sequence ID" value="KAF9524078.1"/>
    <property type="molecule type" value="Genomic_DNA"/>
</dbReference>
<gene>
    <name evidence="1" type="ORF">CPB83DRAFT_641050</name>
</gene>
<organism evidence="1 2">
    <name type="scientific">Crepidotus variabilis</name>
    <dbReference type="NCBI Taxonomy" id="179855"/>
    <lineage>
        <taxon>Eukaryota</taxon>
        <taxon>Fungi</taxon>
        <taxon>Dikarya</taxon>
        <taxon>Basidiomycota</taxon>
        <taxon>Agaricomycotina</taxon>
        <taxon>Agaricomycetes</taxon>
        <taxon>Agaricomycetidae</taxon>
        <taxon>Agaricales</taxon>
        <taxon>Agaricineae</taxon>
        <taxon>Crepidotaceae</taxon>
        <taxon>Crepidotus</taxon>
    </lineage>
</organism>
<sequence length="217" mass="25053">MSLPSCLPGYFYFPAKLAHSDAEIVALPYKMAPQALDEQTPIMEVATALAYIYVHKPDSEVYAAGIQVSGTSVVIYLAENKEIGPKTRTYLTNVLDQLTAVSKERPPQNDSLRLNNTIQRDQEEKFTKNILEHTIQKHLQSLTKRDRIWVDRLEGIKQKLELIPTWRSLEKWENIEKLVDLLYRSARGYVNATAALKFSFQYLQRWLRRWTSPSVVI</sequence>
<proteinExistence type="predicted"/>
<evidence type="ECO:0000313" key="1">
    <source>
        <dbReference type="EMBL" id="KAF9524078.1"/>
    </source>
</evidence>
<reference evidence="1" key="1">
    <citation type="submission" date="2020-11" db="EMBL/GenBank/DDBJ databases">
        <authorList>
            <consortium name="DOE Joint Genome Institute"/>
            <person name="Ahrendt S."/>
            <person name="Riley R."/>
            <person name="Andreopoulos W."/>
            <person name="Labutti K."/>
            <person name="Pangilinan J."/>
            <person name="Ruiz-Duenas F.J."/>
            <person name="Barrasa J.M."/>
            <person name="Sanchez-Garcia M."/>
            <person name="Camarero S."/>
            <person name="Miyauchi S."/>
            <person name="Serrano A."/>
            <person name="Linde D."/>
            <person name="Babiker R."/>
            <person name="Drula E."/>
            <person name="Ayuso-Fernandez I."/>
            <person name="Pacheco R."/>
            <person name="Padilla G."/>
            <person name="Ferreira P."/>
            <person name="Barriuso J."/>
            <person name="Kellner H."/>
            <person name="Castanera R."/>
            <person name="Alfaro M."/>
            <person name="Ramirez L."/>
            <person name="Pisabarro A.G."/>
            <person name="Kuo A."/>
            <person name="Tritt A."/>
            <person name="Lipzen A."/>
            <person name="He G."/>
            <person name="Yan M."/>
            <person name="Ng V."/>
            <person name="Cullen D."/>
            <person name="Martin F."/>
            <person name="Rosso M.-N."/>
            <person name="Henrissat B."/>
            <person name="Hibbett D."/>
            <person name="Martinez A.T."/>
            <person name="Grigoriev I.V."/>
        </authorList>
    </citation>
    <scope>NUCLEOTIDE SEQUENCE</scope>
    <source>
        <strain evidence="1">CBS 506.95</strain>
    </source>
</reference>
<dbReference type="Proteomes" id="UP000807306">
    <property type="component" value="Unassembled WGS sequence"/>
</dbReference>
<keyword evidence="2" id="KW-1185">Reference proteome</keyword>